<dbReference type="Gene3D" id="3.40.50.300">
    <property type="entry name" value="P-loop containing nucleotide triphosphate hydrolases"/>
    <property type="match status" value="1"/>
</dbReference>
<comment type="similarity">
    <text evidence="1">Belongs to the ABC transporter superfamily.</text>
</comment>
<dbReference type="EMBL" id="PKHE01000004">
    <property type="protein sequence ID" value="PKY90323.1"/>
    <property type="molecule type" value="Genomic_DNA"/>
</dbReference>
<dbReference type="SMART" id="SM00382">
    <property type="entry name" value="AAA"/>
    <property type="match status" value="1"/>
</dbReference>
<evidence type="ECO:0000256" key="4">
    <source>
        <dbReference type="ARBA" id="ARBA00022840"/>
    </source>
</evidence>
<dbReference type="Proteomes" id="UP000234384">
    <property type="component" value="Unassembled WGS sequence"/>
</dbReference>
<keyword evidence="4 6" id="KW-0067">ATP-binding</keyword>
<gene>
    <name evidence="6" type="ORF">CYJ57_02505</name>
</gene>
<feature type="domain" description="ABC transporter" evidence="5">
    <location>
        <begin position="2"/>
        <end position="230"/>
    </location>
</feature>
<dbReference type="Pfam" id="PF00005">
    <property type="entry name" value="ABC_tran"/>
    <property type="match status" value="1"/>
</dbReference>
<organism evidence="6 7">
    <name type="scientific">Falseniella ignava</name>
    <dbReference type="NCBI Taxonomy" id="137730"/>
    <lineage>
        <taxon>Bacteria</taxon>
        <taxon>Bacillati</taxon>
        <taxon>Bacillota</taxon>
        <taxon>Bacilli</taxon>
        <taxon>Lactobacillales</taxon>
        <taxon>Aerococcaceae</taxon>
        <taxon>Falseniella</taxon>
    </lineage>
</organism>
<proteinExistence type="inferred from homology"/>
<name>A0A2I1K3W1_9LACT</name>
<evidence type="ECO:0000313" key="6">
    <source>
        <dbReference type="EMBL" id="PKY90323.1"/>
    </source>
</evidence>
<evidence type="ECO:0000259" key="5">
    <source>
        <dbReference type="PROSITE" id="PS50893"/>
    </source>
</evidence>
<dbReference type="AlphaFoldDB" id="A0A2I1K3W1"/>
<dbReference type="InterPro" id="IPR050763">
    <property type="entry name" value="ABC_transporter_ATP-binding"/>
</dbReference>
<evidence type="ECO:0000313" key="7">
    <source>
        <dbReference type="Proteomes" id="UP000234384"/>
    </source>
</evidence>
<sequence length="301" mass="34083">MLEAKHLTKTFGDLVAVNDVSFTVEPATIMGMIGQNGSGKTTIFRMLLDFLHPEKGGTVTWNGMPVSNQVRNIVGYLPEERGLYENMTIQDQVIYFARLRGMERDEIIERLEFWMEKFAVKGKVTDKIKTLSKGNQQKVQVIGTLIHEPKLLILDEPFSGLDPVNAELLQNGIMELKSKGSSIIFSSHNMNNVEAMCDKLLMIHNGNKVLYGGVHEVRESFGRTRLFIETEDFTLEELKALPGVTSVTEEYPNNYVLHLEDASYGKELYQIITKGQYIAKFVQLPPTLEEIFKTKAGEHHE</sequence>
<evidence type="ECO:0000256" key="3">
    <source>
        <dbReference type="ARBA" id="ARBA00022741"/>
    </source>
</evidence>
<protein>
    <submittedName>
        <fullName evidence="6">Sodium ABC transporter ATP-binding protein</fullName>
    </submittedName>
</protein>
<dbReference type="PANTHER" id="PTHR42711:SF5">
    <property type="entry name" value="ABC TRANSPORTER ATP-BINDING PROTEIN NATA"/>
    <property type="match status" value="1"/>
</dbReference>
<dbReference type="GO" id="GO:0005524">
    <property type="term" value="F:ATP binding"/>
    <property type="evidence" value="ECO:0007669"/>
    <property type="project" value="UniProtKB-KW"/>
</dbReference>
<dbReference type="InterPro" id="IPR003593">
    <property type="entry name" value="AAA+_ATPase"/>
</dbReference>
<dbReference type="OrthoDB" id="9801987at2"/>
<dbReference type="InterPro" id="IPR003439">
    <property type="entry name" value="ABC_transporter-like_ATP-bd"/>
</dbReference>
<evidence type="ECO:0000256" key="1">
    <source>
        <dbReference type="ARBA" id="ARBA00005417"/>
    </source>
</evidence>
<evidence type="ECO:0000256" key="2">
    <source>
        <dbReference type="ARBA" id="ARBA00022448"/>
    </source>
</evidence>
<dbReference type="PROSITE" id="PS00211">
    <property type="entry name" value="ABC_TRANSPORTER_1"/>
    <property type="match status" value="1"/>
</dbReference>
<keyword evidence="3" id="KW-0547">Nucleotide-binding</keyword>
<dbReference type="InterPro" id="IPR017871">
    <property type="entry name" value="ABC_transporter-like_CS"/>
</dbReference>
<keyword evidence="2" id="KW-0813">Transport</keyword>
<dbReference type="PROSITE" id="PS50893">
    <property type="entry name" value="ABC_TRANSPORTER_2"/>
    <property type="match status" value="1"/>
</dbReference>
<dbReference type="InterPro" id="IPR027417">
    <property type="entry name" value="P-loop_NTPase"/>
</dbReference>
<dbReference type="GO" id="GO:0016887">
    <property type="term" value="F:ATP hydrolysis activity"/>
    <property type="evidence" value="ECO:0007669"/>
    <property type="project" value="InterPro"/>
</dbReference>
<dbReference type="PANTHER" id="PTHR42711">
    <property type="entry name" value="ABC TRANSPORTER ATP-BINDING PROTEIN"/>
    <property type="match status" value="1"/>
</dbReference>
<dbReference type="RefSeq" id="WP_101953943.1">
    <property type="nucleotide sequence ID" value="NZ_PKHE01000004.1"/>
</dbReference>
<dbReference type="InterPro" id="IPR025302">
    <property type="entry name" value="DrrA1/2-like_C"/>
</dbReference>
<dbReference type="Pfam" id="PF13732">
    <property type="entry name" value="DrrA1-3_C"/>
    <property type="match status" value="1"/>
</dbReference>
<accession>A0A2I1K3W1</accession>
<reference evidence="6 7" key="1">
    <citation type="submission" date="2017-12" db="EMBL/GenBank/DDBJ databases">
        <title>Phylogenetic diversity of female urinary microbiome.</title>
        <authorList>
            <person name="Thomas-White K."/>
            <person name="Wolfe A.J."/>
        </authorList>
    </citation>
    <scope>NUCLEOTIDE SEQUENCE [LARGE SCALE GENOMIC DNA]</scope>
    <source>
        <strain evidence="6 7">UMB0898</strain>
    </source>
</reference>
<dbReference type="SUPFAM" id="SSF52540">
    <property type="entry name" value="P-loop containing nucleoside triphosphate hydrolases"/>
    <property type="match status" value="1"/>
</dbReference>
<comment type="caution">
    <text evidence="6">The sequence shown here is derived from an EMBL/GenBank/DDBJ whole genome shotgun (WGS) entry which is preliminary data.</text>
</comment>